<keyword evidence="3" id="KW-1185">Reference proteome</keyword>
<evidence type="ECO:0000313" key="2">
    <source>
        <dbReference type="EMBL" id="MDF0603231.1"/>
    </source>
</evidence>
<dbReference type="SUPFAM" id="SSF82544">
    <property type="entry name" value="GckA/TtuD-like"/>
    <property type="match status" value="1"/>
</dbReference>
<evidence type="ECO:0000313" key="3">
    <source>
        <dbReference type="Proteomes" id="UP001220964"/>
    </source>
</evidence>
<protein>
    <submittedName>
        <fullName evidence="2">MOFRL family protein</fullName>
    </submittedName>
</protein>
<reference evidence="2" key="1">
    <citation type="submission" date="2023-03" db="EMBL/GenBank/DDBJ databases">
        <title>Multiphase analysis and comparison of six strains from genera Psychromarinibacter, Lutimaribacter, and Maritimibacter, including a novel species: Psychromarinibacter sediminicola sp. nov.</title>
        <authorList>
            <person name="Wang Y.-H."/>
            <person name="Ye M.-Q."/>
            <person name="Du Z.-J."/>
        </authorList>
    </citation>
    <scope>NUCLEOTIDE SEQUENCE</scope>
    <source>
        <strain evidence="2">C21-152</strain>
    </source>
</reference>
<dbReference type="Gene3D" id="3.40.1480.10">
    <property type="entry name" value="MOFRL domain"/>
    <property type="match status" value="1"/>
</dbReference>
<feature type="domain" description="MOFRL" evidence="1">
    <location>
        <begin position="11"/>
        <end position="42"/>
    </location>
</feature>
<dbReference type="InterPro" id="IPR007835">
    <property type="entry name" value="MOFRL"/>
</dbReference>
<comment type="caution">
    <text evidence="2">The sequence shown here is derived from an EMBL/GenBank/DDBJ whole genome shotgun (WGS) entry which is preliminary data.</text>
</comment>
<sequence length="55" mass="6078">MTVPPFDIAAARERLHRNDAWTHFHETGGLIETGPTHTNVNDVRIALVLPDAAMT</sequence>
<organism evidence="2 3">
    <name type="scientific">Psychromarinibacter sediminicola</name>
    <dbReference type="NCBI Taxonomy" id="3033385"/>
    <lineage>
        <taxon>Bacteria</taxon>
        <taxon>Pseudomonadati</taxon>
        <taxon>Pseudomonadota</taxon>
        <taxon>Alphaproteobacteria</taxon>
        <taxon>Rhodobacterales</taxon>
        <taxon>Paracoccaceae</taxon>
        <taxon>Psychromarinibacter</taxon>
    </lineage>
</organism>
<gene>
    <name evidence="2" type="ORF">P1J78_21045</name>
</gene>
<dbReference type="Pfam" id="PF05161">
    <property type="entry name" value="MOFRL"/>
    <property type="match status" value="1"/>
</dbReference>
<name>A0AAE3NVV5_9RHOB</name>
<evidence type="ECO:0000259" key="1">
    <source>
        <dbReference type="Pfam" id="PF05161"/>
    </source>
</evidence>
<accession>A0AAE3NVV5</accession>
<dbReference type="EMBL" id="JARGYC010000081">
    <property type="protein sequence ID" value="MDF0603231.1"/>
    <property type="molecule type" value="Genomic_DNA"/>
</dbReference>
<dbReference type="RefSeq" id="WP_275569355.1">
    <property type="nucleotide sequence ID" value="NZ_JARGYC010000081.1"/>
</dbReference>
<proteinExistence type="predicted"/>
<dbReference type="InterPro" id="IPR037035">
    <property type="entry name" value="GK-like_C_sf"/>
</dbReference>
<dbReference type="Proteomes" id="UP001220964">
    <property type="component" value="Unassembled WGS sequence"/>
</dbReference>
<dbReference type="AlphaFoldDB" id="A0AAE3NVV5"/>